<dbReference type="InParanoid" id="A0A067RM78"/>
<keyword evidence="1" id="KW-0472">Membrane</keyword>
<organism evidence="2 3">
    <name type="scientific">Zootermopsis nevadensis</name>
    <name type="common">Dampwood termite</name>
    <dbReference type="NCBI Taxonomy" id="136037"/>
    <lineage>
        <taxon>Eukaryota</taxon>
        <taxon>Metazoa</taxon>
        <taxon>Ecdysozoa</taxon>
        <taxon>Arthropoda</taxon>
        <taxon>Hexapoda</taxon>
        <taxon>Insecta</taxon>
        <taxon>Pterygota</taxon>
        <taxon>Neoptera</taxon>
        <taxon>Polyneoptera</taxon>
        <taxon>Dictyoptera</taxon>
        <taxon>Blattodea</taxon>
        <taxon>Blattoidea</taxon>
        <taxon>Termitoidae</taxon>
        <taxon>Termopsidae</taxon>
        <taxon>Zootermopsis</taxon>
    </lineage>
</organism>
<dbReference type="Proteomes" id="UP000027135">
    <property type="component" value="Unassembled WGS sequence"/>
</dbReference>
<proteinExistence type="predicted"/>
<gene>
    <name evidence="2" type="ORF">L798_03810</name>
</gene>
<sequence>MISTTQIIPLVACYWILQIQAWWMRRRAGIPFKTIQCCKPPSVAMAQSMQKGEAVTTVCPSFQLPPCQQMHSVPTAVMGPSAPFYSILPPHLFAGLYNFVSPDFFITEACIYEPAYYYSTAHFYAAGDTSDVDYLRICKHLFG</sequence>
<evidence type="ECO:0000313" key="3">
    <source>
        <dbReference type="Proteomes" id="UP000027135"/>
    </source>
</evidence>
<keyword evidence="3" id="KW-1185">Reference proteome</keyword>
<reference evidence="2 3" key="1">
    <citation type="journal article" date="2014" name="Nat. Commun.">
        <title>Molecular traces of alternative social organization in a termite genome.</title>
        <authorList>
            <person name="Terrapon N."/>
            <person name="Li C."/>
            <person name="Robertson H.M."/>
            <person name="Ji L."/>
            <person name="Meng X."/>
            <person name="Booth W."/>
            <person name="Chen Z."/>
            <person name="Childers C.P."/>
            <person name="Glastad K.M."/>
            <person name="Gokhale K."/>
            <person name="Gowin J."/>
            <person name="Gronenberg W."/>
            <person name="Hermansen R.A."/>
            <person name="Hu H."/>
            <person name="Hunt B.G."/>
            <person name="Huylmans A.K."/>
            <person name="Khalil S.M."/>
            <person name="Mitchell R.D."/>
            <person name="Munoz-Torres M.C."/>
            <person name="Mustard J.A."/>
            <person name="Pan H."/>
            <person name="Reese J.T."/>
            <person name="Scharf M.E."/>
            <person name="Sun F."/>
            <person name="Vogel H."/>
            <person name="Xiao J."/>
            <person name="Yang W."/>
            <person name="Yang Z."/>
            <person name="Yang Z."/>
            <person name="Zhou J."/>
            <person name="Zhu J."/>
            <person name="Brent C.S."/>
            <person name="Elsik C.G."/>
            <person name="Goodisman M.A."/>
            <person name="Liberles D.A."/>
            <person name="Roe R.M."/>
            <person name="Vargo E.L."/>
            <person name="Vilcinskas A."/>
            <person name="Wang J."/>
            <person name="Bornberg-Bauer E."/>
            <person name="Korb J."/>
            <person name="Zhang G."/>
            <person name="Liebig J."/>
        </authorList>
    </citation>
    <scope>NUCLEOTIDE SEQUENCE [LARGE SCALE GENOMIC DNA]</scope>
    <source>
        <tissue evidence="2">Whole organism</tissue>
    </source>
</reference>
<evidence type="ECO:0000313" key="2">
    <source>
        <dbReference type="EMBL" id="KDR21685.1"/>
    </source>
</evidence>
<dbReference type="AlphaFoldDB" id="A0A067RM78"/>
<protein>
    <submittedName>
        <fullName evidence="2">Uncharacterized protein</fullName>
    </submittedName>
</protein>
<evidence type="ECO:0000256" key="1">
    <source>
        <dbReference type="SAM" id="Phobius"/>
    </source>
</evidence>
<dbReference type="EMBL" id="KK852543">
    <property type="protein sequence ID" value="KDR21685.1"/>
    <property type="molecule type" value="Genomic_DNA"/>
</dbReference>
<accession>A0A067RM78</accession>
<name>A0A067RM78_ZOONE</name>
<feature type="transmembrane region" description="Helical" evidence="1">
    <location>
        <begin position="6"/>
        <end position="24"/>
    </location>
</feature>
<keyword evidence="1" id="KW-0812">Transmembrane</keyword>
<keyword evidence="1" id="KW-1133">Transmembrane helix</keyword>